<evidence type="ECO:0000313" key="7">
    <source>
        <dbReference type="EMBL" id="PYI38868.1"/>
    </source>
</evidence>
<dbReference type="PROSITE" id="PS50983">
    <property type="entry name" value="FE_B12_PBP"/>
    <property type="match status" value="1"/>
</dbReference>
<feature type="signal peptide" evidence="5">
    <location>
        <begin position="1"/>
        <end position="25"/>
    </location>
</feature>
<evidence type="ECO:0000313" key="8">
    <source>
        <dbReference type="Proteomes" id="UP000247980"/>
    </source>
</evidence>
<name>A0A2V5IQN6_9MICC</name>
<feature type="domain" description="Fe/B12 periplasmic-binding" evidence="6">
    <location>
        <begin position="62"/>
        <end position="315"/>
    </location>
</feature>
<dbReference type="InterPro" id="IPR002491">
    <property type="entry name" value="ABC_transptr_periplasmic_BD"/>
</dbReference>
<dbReference type="AlphaFoldDB" id="A0A2V5IQN6"/>
<keyword evidence="4 5" id="KW-0732">Signal</keyword>
<dbReference type="Pfam" id="PF01497">
    <property type="entry name" value="Peripla_BP_2"/>
    <property type="match status" value="1"/>
</dbReference>
<protein>
    <submittedName>
        <fullName evidence="7">Iron siderophore-binding protein</fullName>
    </submittedName>
</protein>
<reference evidence="7 8" key="1">
    <citation type="submission" date="2018-05" db="EMBL/GenBank/DDBJ databases">
        <title>Genetic diversity of glacier-inhabiting Cryobacterium bacteria in China and description of Cryobacterium mengkeensis sp. nov. and Arthrobacter glacialis sp. nov.</title>
        <authorList>
            <person name="Liu Q."/>
            <person name="Xin Y.-H."/>
        </authorList>
    </citation>
    <scope>NUCLEOTIDE SEQUENCE [LARGE SCALE GENOMIC DNA]</scope>
    <source>
        <strain evidence="7 8">B7</strain>
    </source>
</reference>
<evidence type="ECO:0000259" key="6">
    <source>
        <dbReference type="PROSITE" id="PS50983"/>
    </source>
</evidence>
<dbReference type="Gene3D" id="3.40.50.1980">
    <property type="entry name" value="Nitrogenase molybdenum iron protein domain"/>
    <property type="match status" value="2"/>
</dbReference>
<dbReference type="GO" id="GO:0030288">
    <property type="term" value="C:outer membrane-bounded periplasmic space"/>
    <property type="evidence" value="ECO:0007669"/>
    <property type="project" value="TreeGrafter"/>
</dbReference>
<keyword evidence="3" id="KW-0813">Transport</keyword>
<dbReference type="EMBL" id="QJVC01000005">
    <property type="protein sequence ID" value="PYI38868.1"/>
    <property type="molecule type" value="Genomic_DNA"/>
</dbReference>
<evidence type="ECO:0000256" key="3">
    <source>
        <dbReference type="ARBA" id="ARBA00022448"/>
    </source>
</evidence>
<proteinExistence type="inferred from homology"/>
<dbReference type="PANTHER" id="PTHR30532:SF25">
    <property type="entry name" value="IRON(III) DICITRATE-BINDING PERIPLASMIC PROTEIN"/>
    <property type="match status" value="1"/>
</dbReference>
<evidence type="ECO:0000256" key="5">
    <source>
        <dbReference type="SAM" id="SignalP"/>
    </source>
</evidence>
<comment type="subcellular location">
    <subcellularLocation>
        <location evidence="1">Cell envelope</location>
    </subcellularLocation>
</comment>
<dbReference type="GO" id="GO:1901678">
    <property type="term" value="P:iron coordination entity transport"/>
    <property type="evidence" value="ECO:0007669"/>
    <property type="project" value="UniProtKB-ARBA"/>
</dbReference>
<gene>
    <name evidence="7" type="ORF">CVS30_08580</name>
</gene>
<comment type="similarity">
    <text evidence="2">Belongs to the bacterial solute-binding protein 8 family.</text>
</comment>
<dbReference type="PANTHER" id="PTHR30532">
    <property type="entry name" value="IRON III DICITRATE-BINDING PERIPLASMIC PROTEIN"/>
    <property type="match status" value="1"/>
</dbReference>
<dbReference type="RefSeq" id="WP_110484904.1">
    <property type="nucleotide sequence ID" value="NZ_QJVC01000005.1"/>
</dbReference>
<evidence type="ECO:0000256" key="1">
    <source>
        <dbReference type="ARBA" id="ARBA00004196"/>
    </source>
</evidence>
<keyword evidence="8" id="KW-1185">Reference proteome</keyword>
<dbReference type="InterPro" id="IPR051313">
    <property type="entry name" value="Bact_iron-sidero_bind"/>
</dbReference>
<dbReference type="PROSITE" id="PS51257">
    <property type="entry name" value="PROKAR_LIPOPROTEIN"/>
    <property type="match status" value="1"/>
</dbReference>
<evidence type="ECO:0000256" key="4">
    <source>
        <dbReference type="ARBA" id="ARBA00022729"/>
    </source>
</evidence>
<sequence length="315" mass="33224">MPPITRRLSRAIIATAAVASVLFTAACSSTPSSSESTAAEQSASYTVKHAMGEETFESVPQRIVVIDSPQLDALVALGMTPVGATVSGADGGFPAYVAGKLTDTVSVGSTSEPDIDAIANLDPDLIIGSKVRHEAIYDELEAIAPTVFSVNSGTDWTEQALITAASVNQTDAMTSKIAELDARAESVGESVAATGTTLSIVRFRPDNFRLYGPETFSGSILAKAGFDLGERKWNEYSMMELSPELFEQIDGDVVFYTNPGGDPAATTMGTVTGLWKDLPAVKAKKVYEVEDETWMVGIGVVGASVILDDVEKLLK</sequence>
<evidence type="ECO:0000256" key="2">
    <source>
        <dbReference type="ARBA" id="ARBA00008814"/>
    </source>
</evidence>
<dbReference type="Proteomes" id="UP000247980">
    <property type="component" value="Unassembled WGS sequence"/>
</dbReference>
<comment type="caution">
    <text evidence="7">The sequence shown here is derived from an EMBL/GenBank/DDBJ whole genome shotgun (WGS) entry which is preliminary data.</text>
</comment>
<feature type="chain" id="PRO_5039297751" evidence="5">
    <location>
        <begin position="26"/>
        <end position="315"/>
    </location>
</feature>
<organism evidence="7 8">
    <name type="scientific">Arthrobacter psychrolactophilus</name>
    <dbReference type="NCBI Taxonomy" id="92442"/>
    <lineage>
        <taxon>Bacteria</taxon>
        <taxon>Bacillati</taxon>
        <taxon>Actinomycetota</taxon>
        <taxon>Actinomycetes</taxon>
        <taxon>Micrococcales</taxon>
        <taxon>Micrococcaceae</taxon>
        <taxon>Arthrobacter</taxon>
    </lineage>
</organism>
<dbReference type="OrthoDB" id="9793175at2"/>
<dbReference type="SUPFAM" id="SSF53807">
    <property type="entry name" value="Helical backbone' metal receptor"/>
    <property type="match status" value="1"/>
</dbReference>
<accession>A0A2V5IQN6</accession>
<dbReference type="CDD" id="cd01146">
    <property type="entry name" value="FhuD"/>
    <property type="match status" value="1"/>
</dbReference>